<feature type="compositionally biased region" description="Polar residues" evidence="6">
    <location>
        <begin position="433"/>
        <end position="442"/>
    </location>
</feature>
<feature type="compositionally biased region" description="Basic and acidic residues" evidence="6">
    <location>
        <begin position="190"/>
        <end position="199"/>
    </location>
</feature>
<evidence type="ECO:0000256" key="2">
    <source>
        <dbReference type="ARBA" id="ARBA00004421"/>
    </source>
</evidence>
<evidence type="ECO:0000256" key="5">
    <source>
        <dbReference type="ARBA" id="ARBA00023136"/>
    </source>
</evidence>
<keyword evidence="5" id="KW-0472">Membrane</keyword>
<organism evidence="7 8">
    <name type="scientific">Tothia fuscella</name>
    <dbReference type="NCBI Taxonomy" id="1048955"/>
    <lineage>
        <taxon>Eukaryota</taxon>
        <taxon>Fungi</taxon>
        <taxon>Dikarya</taxon>
        <taxon>Ascomycota</taxon>
        <taxon>Pezizomycotina</taxon>
        <taxon>Dothideomycetes</taxon>
        <taxon>Pleosporomycetidae</taxon>
        <taxon>Venturiales</taxon>
        <taxon>Cylindrosympodiaceae</taxon>
        <taxon>Tothia</taxon>
    </lineage>
</organism>
<accession>A0A9P4U2R3</accession>
<evidence type="ECO:0000256" key="6">
    <source>
        <dbReference type="SAM" id="MobiDB-lite"/>
    </source>
</evidence>
<dbReference type="EMBL" id="MU007011">
    <property type="protein sequence ID" value="KAF2436039.1"/>
    <property type="molecule type" value="Genomic_DNA"/>
</dbReference>
<comment type="function">
    <text evidence="1">Required for peroxisome inheritance.</text>
</comment>
<feature type="region of interest" description="Disordered" evidence="6">
    <location>
        <begin position="331"/>
        <end position="350"/>
    </location>
</feature>
<evidence type="ECO:0000256" key="3">
    <source>
        <dbReference type="ARBA" id="ARBA00010707"/>
    </source>
</evidence>
<evidence type="ECO:0000256" key="4">
    <source>
        <dbReference type="ARBA" id="ARBA00021397"/>
    </source>
</evidence>
<feature type="region of interest" description="Disordered" evidence="6">
    <location>
        <begin position="226"/>
        <end position="317"/>
    </location>
</feature>
<reference evidence="7" key="1">
    <citation type="journal article" date="2020" name="Stud. Mycol.">
        <title>101 Dothideomycetes genomes: a test case for predicting lifestyles and emergence of pathogens.</title>
        <authorList>
            <person name="Haridas S."/>
            <person name="Albert R."/>
            <person name="Binder M."/>
            <person name="Bloem J."/>
            <person name="Labutti K."/>
            <person name="Salamov A."/>
            <person name="Andreopoulos B."/>
            <person name="Baker S."/>
            <person name="Barry K."/>
            <person name="Bills G."/>
            <person name="Bluhm B."/>
            <person name="Cannon C."/>
            <person name="Castanera R."/>
            <person name="Culley D."/>
            <person name="Daum C."/>
            <person name="Ezra D."/>
            <person name="Gonzalez J."/>
            <person name="Henrissat B."/>
            <person name="Kuo A."/>
            <person name="Liang C."/>
            <person name="Lipzen A."/>
            <person name="Lutzoni F."/>
            <person name="Magnuson J."/>
            <person name="Mondo S."/>
            <person name="Nolan M."/>
            <person name="Ohm R."/>
            <person name="Pangilinan J."/>
            <person name="Park H.-J."/>
            <person name="Ramirez L."/>
            <person name="Alfaro M."/>
            <person name="Sun H."/>
            <person name="Tritt A."/>
            <person name="Yoshinaga Y."/>
            <person name="Zwiers L.-H."/>
            <person name="Turgeon B."/>
            <person name="Goodwin S."/>
            <person name="Spatafora J."/>
            <person name="Crous P."/>
            <person name="Grigoriev I."/>
        </authorList>
    </citation>
    <scope>NUCLEOTIDE SEQUENCE</scope>
    <source>
        <strain evidence="7">CBS 130266</strain>
    </source>
</reference>
<gene>
    <name evidence="7" type="ORF">EJ08DRAFT_691932</name>
</gene>
<feature type="region of interest" description="Disordered" evidence="6">
    <location>
        <begin position="28"/>
        <end position="47"/>
    </location>
</feature>
<feature type="compositionally biased region" description="Low complexity" evidence="6">
    <location>
        <begin position="340"/>
        <end position="350"/>
    </location>
</feature>
<comment type="caution">
    <text evidence="7">The sequence shown here is derived from an EMBL/GenBank/DDBJ whole genome shotgun (WGS) entry which is preliminary data.</text>
</comment>
<name>A0A9P4U2R3_9PEZI</name>
<feature type="compositionally biased region" description="Low complexity" evidence="6">
    <location>
        <begin position="280"/>
        <end position="292"/>
    </location>
</feature>
<comment type="subcellular location">
    <subcellularLocation>
        <location evidence="2">Peroxisome membrane</location>
        <topology evidence="2">Peripheral membrane protein</topology>
    </subcellularLocation>
</comment>
<dbReference type="Pfam" id="PF12634">
    <property type="entry name" value="Inp1"/>
    <property type="match status" value="1"/>
</dbReference>
<proteinExistence type="inferred from homology"/>
<feature type="compositionally biased region" description="Acidic residues" evidence="6">
    <location>
        <begin position="567"/>
        <end position="582"/>
    </location>
</feature>
<feature type="region of interest" description="Disordered" evidence="6">
    <location>
        <begin position="189"/>
        <end position="210"/>
    </location>
</feature>
<feature type="region of interest" description="Disordered" evidence="6">
    <location>
        <begin position="555"/>
        <end position="582"/>
    </location>
</feature>
<feature type="region of interest" description="Disordered" evidence="6">
    <location>
        <begin position="64"/>
        <end position="90"/>
    </location>
</feature>
<comment type="similarity">
    <text evidence="3">Belongs to the INP1 family.</text>
</comment>
<evidence type="ECO:0000313" key="8">
    <source>
        <dbReference type="Proteomes" id="UP000800235"/>
    </source>
</evidence>
<dbReference type="GO" id="GO:0045033">
    <property type="term" value="P:peroxisome inheritance"/>
    <property type="evidence" value="ECO:0007669"/>
    <property type="project" value="InterPro"/>
</dbReference>
<dbReference type="Proteomes" id="UP000800235">
    <property type="component" value="Unassembled WGS sequence"/>
</dbReference>
<evidence type="ECO:0000256" key="1">
    <source>
        <dbReference type="ARBA" id="ARBA00003594"/>
    </source>
</evidence>
<feature type="region of interest" description="Disordered" evidence="6">
    <location>
        <begin position="403"/>
        <end position="506"/>
    </location>
</feature>
<keyword evidence="8" id="KW-1185">Reference proteome</keyword>
<dbReference type="GO" id="GO:0005780">
    <property type="term" value="C:extrinsic component of intraperoxisomal membrane"/>
    <property type="evidence" value="ECO:0007669"/>
    <property type="project" value="InterPro"/>
</dbReference>
<protein>
    <recommendedName>
        <fullName evidence="4">Inheritance of peroxisomes protein 1</fullName>
    </recommendedName>
</protein>
<evidence type="ECO:0000313" key="7">
    <source>
        <dbReference type="EMBL" id="KAF2436039.1"/>
    </source>
</evidence>
<dbReference type="AlphaFoldDB" id="A0A9P4U2R3"/>
<dbReference type="InterPro" id="IPR024758">
    <property type="entry name" value="Inp1"/>
</dbReference>
<sequence>MSTPSTPENAFTRAINHPGVRRVHTLPSKLIDPSRSSPKTGSPGADTVETLFVHPSAKVVSFTTATTARPGSSSGRRPSVDINATSTGTLSWTSPSERTLAAGPLRIYRVPSSGVSFLNSGSLLHPILQRSQCWCVDRESKFALRVRDGSFYRIDLPFGTADDKEKVEAFKSVLATILHFDGTPSPFSKEYTELPERPHTPLRRTSSLHQPAKRWRLNKVWEPEDAVQRANWSSPATPPRTVSPLKQETIPELTLKRETVPEPTASATRAETTHTDASSDKGSTTEGSSSTDEVNEVSIHNHHSASPSTSPRPIMLPFRPRPIQAMRSVTAPPPLNLQASPPSLSTPLSRTTSCDMDAISIASSHDSFHSVDEIPSPSIKTASIHSFDEENDTIREQFASIATSAHKRQTSEITVIPDTPTPLRATTPEHSLHQSAHTSDPATPTLIPDTDDSDSTDDPPWSDAVTPPDTLRMRRLPHHDTSPSHRTTRASDPITRPINLFSTPTAPSRPRLLTAALVQKAYALLIGPPAHLVALMLEIAAKIIHGIPVMYDTTGRRHRLPGSWEESSVEDEDEWDDNEDDFGVPLDNLRRLSASSNGNSSGVD</sequence>
<dbReference type="OrthoDB" id="4097008at2759"/>